<dbReference type="PROSITE" id="PS51257">
    <property type="entry name" value="PROKAR_LIPOPROTEIN"/>
    <property type="match status" value="1"/>
</dbReference>
<evidence type="ECO:0000256" key="1">
    <source>
        <dbReference type="SAM" id="SignalP"/>
    </source>
</evidence>
<name>A0A844FXR5_9BACT</name>
<evidence type="ECO:0000313" key="2">
    <source>
        <dbReference type="EMBL" id="MST95542.1"/>
    </source>
</evidence>
<organism evidence="2 3">
    <name type="scientific">Victivallis lenta</name>
    <dbReference type="NCBI Taxonomy" id="2606640"/>
    <lineage>
        <taxon>Bacteria</taxon>
        <taxon>Pseudomonadati</taxon>
        <taxon>Lentisphaerota</taxon>
        <taxon>Lentisphaeria</taxon>
        <taxon>Victivallales</taxon>
        <taxon>Victivallaceae</taxon>
        <taxon>Victivallis</taxon>
    </lineage>
</organism>
<accession>A0A844FXR5</accession>
<feature type="chain" id="PRO_5032698950" description="Cyclophilin-like domain-containing protein" evidence="1">
    <location>
        <begin position="18"/>
        <end position="189"/>
    </location>
</feature>
<reference evidence="2 3" key="1">
    <citation type="submission" date="2019-08" db="EMBL/GenBank/DDBJ databases">
        <title>In-depth cultivation of the pig gut microbiome towards novel bacterial diversity and tailored functional studies.</title>
        <authorList>
            <person name="Wylensek D."/>
            <person name="Hitch T.C.A."/>
            <person name="Clavel T."/>
        </authorList>
    </citation>
    <scope>NUCLEOTIDE SEQUENCE [LARGE SCALE GENOMIC DNA]</scope>
    <source>
        <strain evidence="2 3">BBE-744-WT-12</strain>
    </source>
</reference>
<dbReference type="Proteomes" id="UP000435649">
    <property type="component" value="Unassembled WGS sequence"/>
</dbReference>
<feature type="signal peptide" evidence="1">
    <location>
        <begin position="1"/>
        <end position="17"/>
    </location>
</feature>
<protein>
    <recommendedName>
        <fullName evidence="4">Cyclophilin-like domain-containing protein</fullName>
    </recommendedName>
</protein>
<dbReference type="EMBL" id="VUNS01000001">
    <property type="protein sequence ID" value="MST95542.1"/>
    <property type="molecule type" value="Genomic_DNA"/>
</dbReference>
<comment type="caution">
    <text evidence="2">The sequence shown here is derived from an EMBL/GenBank/DDBJ whole genome shotgun (WGS) entry which is preliminary data.</text>
</comment>
<dbReference type="RefSeq" id="WP_106053095.1">
    <property type="nucleotide sequence ID" value="NZ_CALXOB010000042.1"/>
</dbReference>
<sequence>MKHLFFLFLLVCSGFIAGCDDDKPRTTRTTVDYELDRKLDWNAAEKKLKGSIRIKTRSVSKEMPLLSNTYGIAFELTPGDRTTIIVMNDDEGTYFTGEYPDLPIQLPRLLSLQRPAVSMELLDPEMCAAGEVALSEEPIDGKYYLLFNNYDLKSAWLYGTSLELPAGQPLSDSGYVSLAKGKEVVLRTR</sequence>
<evidence type="ECO:0008006" key="4">
    <source>
        <dbReference type="Google" id="ProtNLM"/>
    </source>
</evidence>
<dbReference type="AlphaFoldDB" id="A0A844FXR5"/>
<keyword evidence="1" id="KW-0732">Signal</keyword>
<evidence type="ECO:0000313" key="3">
    <source>
        <dbReference type="Proteomes" id="UP000435649"/>
    </source>
</evidence>
<proteinExistence type="predicted"/>
<gene>
    <name evidence="2" type="ORF">FYJ85_00575</name>
</gene>
<keyword evidence="3" id="KW-1185">Reference proteome</keyword>